<evidence type="ECO:0000259" key="7">
    <source>
        <dbReference type="PROSITE" id="PS52039"/>
    </source>
</evidence>
<dbReference type="AlphaFoldDB" id="A0A7C1BEL3"/>
<dbReference type="SUPFAM" id="SSF57783">
    <property type="entry name" value="Zinc beta-ribbon"/>
    <property type="match status" value="2"/>
</dbReference>
<comment type="caution">
    <text evidence="8">The sequence shown here is derived from an EMBL/GenBank/DDBJ whole genome shotgun (WGS) entry which is preliminary data.</text>
</comment>
<dbReference type="InterPro" id="IPR023405">
    <property type="entry name" value="Topo_IA_core_domain"/>
</dbReference>
<feature type="domain" description="Topo IA-type catalytic" evidence="7">
    <location>
        <begin position="1"/>
        <end position="336"/>
    </location>
</feature>
<dbReference type="Gene3D" id="3.30.65.10">
    <property type="entry name" value="Bacterial Topoisomerase I, domain 1"/>
    <property type="match status" value="3"/>
</dbReference>
<dbReference type="EMBL" id="DRBW01000218">
    <property type="protein sequence ID" value="HDM90723.1"/>
    <property type="molecule type" value="Genomic_DNA"/>
</dbReference>
<keyword evidence="1" id="KW-0479">Metal-binding</keyword>
<dbReference type="InterPro" id="IPR023406">
    <property type="entry name" value="Topo_IA_AS"/>
</dbReference>
<dbReference type="GO" id="GO:0003677">
    <property type="term" value="F:DNA binding"/>
    <property type="evidence" value="ECO:0007669"/>
    <property type="project" value="UniProtKB-KW"/>
</dbReference>
<dbReference type="InterPro" id="IPR013825">
    <property type="entry name" value="Topo_IA_cen_sub2"/>
</dbReference>
<dbReference type="InterPro" id="IPR013824">
    <property type="entry name" value="Topo_IA_cen_sub1"/>
</dbReference>
<gene>
    <name evidence="8" type="primary">topA</name>
    <name evidence="8" type="ORF">ENG67_05930</name>
</gene>
<name>A0A7C1BEL3_UNCW3</name>
<dbReference type="PROSITE" id="PS52039">
    <property type="entry name" value="TOPO_IA_2"/>
    <property type="match status" value="1"/>
</dbReference>
<sequence>GRIKSEEEAKKILEELEKSKFIVEEVRKTEKKIKPPPPYKTSTMQQDAASKLGFSAKYTMMLAQELYEGVDLPEGRLGLITYMRTDSVRMADRAIASIREIIASDGGEEYLPPRKRVHGDRGKVQGAHEAVRPTYPEKKPETLRGALKSELFRLYNLIWRRAVASQAKEALQEIKKVSISASDYILEAEGKKLLFDGFYRFLGEKPSDVLLPELASGDEVKLVKLELERKQTEPPRRYTEATLIQALEAKGIGRPSTYAPTISTLYERKYMEREGRYLKPTELGELVNRILIPRFPEIFDVGFTARMEEELDKVEEGTYSWQELLKDFYERFKAELEKVQNDVEDLKKETMEVTEEKCPLCGRPLVIRWGRYGKFLACSGYPECKYTKPLDEELTDEKCPVCGKPMVVRYGKNGRFLACIDYPKCPGTKPYTTGIKCPKCGKGELIERRSKKGKIFYGCSRYPECDFVVWGRPVEIECPSCGFPILVEKKRGKSTYYSCPSCGKNFKKKDLPEEKLASAQKSEATR</sequence>
<keyword evidence="3" id="KW-0238">DNA-binding</keyword>
<feature type="coiled-coil region" evidence="5">
    <location>
        <begin position="329"/>
        <end position="356"/>
    </location>
</feature>
<dbReference type="SUPFAM" id="SSF56712">
    <property type="entry name" value="Prokaryotic type I DNA topoisomerase"/>
    <property type="match status" value="1"/>
</dbReference>
<protein>
    <submittedName>
        <fullName evidence="8">Type I DNA topoisomerase</fullName>
        <ecNumber evidence="8">5.6.2.1</ecNumber>
    </submittedName>
</protein>
<dbReference type="GO" id="GO:0005694">
    <property type="term" value="C:chromosome"/>
    <property type="evidence" value="ECO:0007669"/>
    <property type="project" value="InterPro"/>
</dbReference>
<dbReference type="Pfam" id="PF01396">
    <property type="entry name" value="Zn_ribbon_Top1"/>
    <property type="match status" value="4"/>
</dbReference>
<feature type="region of interest" description="Disordered" evidence="6">
    <location>
        <begin position="112"/>
        <end position="132"/>
    </location>
</feature>
<proteinExistence type="predicted"/>
<dbReference type="Pfam" id="PF01131">
    <property type="entry name" value="Topoisom_bac"/>
    <property type="match status" value="1"/>
</dbReference>
<dbReference type="Proteomes" id="UP000885931">
    <property type="component" value="Unassembled WGS sequence"/>
</dbReference>
<dbReference type="Gene3D" id="1.10.290.10">
    <property type="entry name" value="Topoisomerase I, domain 4"/>
    <property type="match status" value="1"/>
</dbReference>
<dbReference type="PRINTS" id="PR00417">
    <property type="entry name" value="PRTPISMRASEI"/>
</dbReference>
<dbReference type="InterPro" id="IPR013497">
    <property type="entry name" value="Topo_IA_cen"/>
</dbReference>
<feature type="non-terminal residue" evidence="8">
    <location>
        <position position="1"/>
    </location>
</feature>
<dbReference type="InterPro" id="IPR013826">
    <property type="entry name" value="Topo_IA_cen_sub3"/>
</dbReference>
<dbReference type="InterPro" id="IPR000380">
    <property type="entry name" value="Topo_IA"/>
</dbReference>
<evidence type="ECO:0000256" key="2">
    <source>
        <dbReference type="ARBA" id="ARBA00023029"/>
    </source>
</evidence>
<accession>A0A7C1BEL3</accession>
<evidence type="ECO:0000256" key="1">
    <source>
        <dbReference type="ARBA" id="ARBA00022723"/>
    </source>
</evidence>
<keyword evidence="4 8" id="KW-0413">Isomerase</keyword>
<keyword evidence="5" id="KW-0175">Coiled coil</keyword>
<dbReference type="Gene3D" id="1.10.460.10">
    <property type="entry name" value="Topoisomerase I, domain 2"/>
    <property type="match status" value="1"/>
</dbReference>
<organism evidence="8">
    <name type="scientific">candidate division WOR-3 bacterium</name>
    <dbReference type="NCBI Taxonomy" id="2052148"/>
    <lineage>
        <taxon>Bacteria</taxon>
        <taxon>Bacteria division WOR-3</taxon>
    </lineage>
</organism>
<dbReference type="PANTHER" id="PTHR42785">
    <property type="entry name" value="DNA TOPOISOMERASE, TYPE IA, CORE"/>
    <property type="match status" value="1"/>
</dbReference>
<dbReference type="PANTHER" id="PTHR42785:SF1">
    <property type="entry name" value="DNA TOPOISOMERASE"/>
    <property type="match status" value="1"/>
</dbReference>
<dbReference type="InterPro" id="IPR013498">
    <property type="entry name" value="Topo_IA_Znf"/>
</dbReference>
<evidence type="ECO:0000313" key="8">
    <source>
        <dbReference type="EMBL" id="HDM90723.1"/>
    </source>
</evidence>
<evidence type="ECO:0000256" key="4">
    <source>
        <dbReference type="ARBA" id="ARBA00023235"/>
    </source>
</evidence>
<evidence type="ECO:0000256" key="6">
    <source>
        <dbReference type="SAM" id="MobiDB-lite"/>
    </source>
</evidence>
<keyword evidence="2" id="KW-0799">Topoisomerase</keyword>
<evidence type="ECO:0000256" key="3">
    <source>
        <dbReference type="ARBA" id="ARBA00023125"/>
    </source>
</evidence>
<dbReference type="GO" id="GO:0006265">
    <property type="term" value="P:DNA topological change"/>
    <property type="evidence" value="ECO:0007669"/>
    <property type="project" value="InterPro"/>
</dbReference>
<dbReference type="Gene3D" id="2.70.20.10">
    <property type="entry name" value="Topoisomerase I, domain 3"/>
    <property type="match status" value="1"/>
</dbReference>
<dbReference type="InterPro" id="IPR003602">
    <property type="entry name" value="Topo_IA_DNA-bd_dom"/>
</dbReference>
<dbReference type="GO" id="GO:0003917">
    <property type="term" value="F:DNA topoisomerase type I (single strand cut, ATP-independent) activity"/>
    <property type="evidence" value="ECO:0007669"/>
    <property type="project" value="UniProtKB-EC"/>
</dbReference>
<evidence type="ECO:0000256" key="5">
    <source>
        <dbReference type="SAM" id="Coils"/>
    </source>
</evidence>
<dbReference type="PROSITE" id="PS00396">
    <property type="entry name" value="TOPO_IA_1"/>
    <property type="match status" value="1"/>
</dbReference>
<reference evidence="8" key="1">
    <citation type="journal article" date="2020" name="mSystems">
        <title>Genome- and Community-Level Interaction Insights into Carbon Utilization and Element Cycling Functions of Hydrothermarchaeota in Hydrothermal Sediment.</title>
        <authorList>
            <person name="Zhou Z."/>
            <person name="Liu Y."/>
            <person name="Xu W."/>
            <person name="Pan J."/>
            <person name="Luo Z.H."/>
            <person name="Li M."/>
        </authorList>
    </citation>
    <scope>NUCLEOTIDE SEQUENCE [LARGE SCALE GENOMIC DNA]</scope>
    <source>
        <strain evidence="8">HyVt-237</strain>
    </source>
</reference>
<dbReference type="CDD" id="cd00186">
    <property type="entry name" value="TOP1Ac"/>
    <property type="match status" value="1"/>
</dbReference>
<dbReference type="SMART" id="SM00437">
    <property type="entry name" value="TOP1Ac"/>
    <property type="match status" value="1"/>
</dbReference>
<dbReference type="GO" id="GO:0046872">
    <property type="term" value="F:metal ion binding"/>
    <property type="evidence" value="ECO:0007669"/>
    <property type="project" value="UniProtKB-KW"/>
</dbReference>
<dbReference type="EC" id="5.6.2.1" evidence="8"/>